<accession>A0AAD8B4J5</accession>
<feature type="non-terminal residue" evidence="1">
    <location>
        <position position="1"/>
    </location>
</feature>
<dbReference type="AlphaFoldDB" id="A0AAD8B4J5"/>
<evidence type="ECO:0000313" key="1">
    <source>
        <dbReference type="EMBL" id="KAK0046485.1"/>
    </source>
</evidence>
<comment type="caution">
    <text evidence="1">The sequence shown here is derived from an EMBL/GenBank/DDBJ whole genome shotgun (WGS) entry which is preliminary data.</text>
</comment>
<reference evidence="1" key="1">
    <citation type="journal article" date="2023" name="PLoS Negl. Trop. Dis.">
        <title>A genome sequence for Biomphalaria pfeifferi, the major vector snail for the human-infecting parasite Schistosoma mansoni.</title>
        <authorList>
            <person name="Bu L."/>
            <person name="Lu L."/>
            <person name="Laidemitt M.R."/>
            <person name="Zhang S.M."/>
            <person name="Mutuku M."/>
            <person name="Mkoji G."/>
            <person name="Steinauer M."/>
            <person name="Loker E.S."/>
        </authorList>
    </citation>
    <scope>NUCLEOTIDE SEQUENCE</scope>
    <source>
        <strain evidence="1">KasaAsao</strain>
    </source>
</reference>
<dbReference type="EMBL" id="JASAOG010000165">
    <property type="protein sequence ID" value="KAK0046485.1"/>
    <property type="molecule type" value="Genomic_DNA"/>
</dbReference>
<proteinExistence type="predicted"/>
<keyword evidence="2" id="KW-1185">Reference proteome</keyword>
<reference evidence="1" key="2">
    <citation type="submission" date="2023-04" db="EMBL/GenBank/DDBJ databases">
        <authorList>
            <person name="Bu L."/>
            <person name="Lu L."/>
            <person name="Laidemitt M.R."/>
            <person name="Zhang S.M."/>
            <person name="Mutuku M."/>
            <person name="Mkoji G."/>
            <person name="Steinauer M."/>
            <person name="Loker E.S."/>
        </authorList>
    </citation>
    <scope>NUCLEOTIDE SEQUENCE</scope>
    <source>
        <strain evidence="1">KasaAsao</strain>
        <tissue evidence="1">Whole Snail</tissue>
    </source>
</reference>
<feature type="non-terminal residue" evidence="1">
    <location>
        <position position="77"/>
    </location>
</feature>
<organism evidence="1 2">
    <name type="scientific">Biomphalaria pfeifferi</name>
    <name type="common">Bloodfluke planorb</name>
    <name type="synonym">Freshwater snail</name>
    <dbReference type="NCBI Taxonomy" id="112525"/>
    <lineage>
        <taxon>Eukaryota</taxon>
        <taxon>Metazoa</taxon>
        <taxon>Spiralia</taxon>
        <taxon>Lophotrochozoa</taxon>
        <taxon>Mollusca</taxon>
        <taxon>Gastropoda</taxon>
        <taxon>Heterobranchia</taxon>
        <taxon>Euthyneura</taxon>
        <taxon>Panpulmonata</taxon>
        <taxon>Hygrophila</taxon>
        <taxon>Lymnaeoidea</taxon>
        <taxon>Planorbidae</taxon>
        <taxon>Biomphalaria</taxon>
    </lineage>
</organism>
<dbReference type="Proteomes" id="UP001233172">
    <property type="component" value="Unassembled WGS sequence"/>
</dbReference>
<name>A0AAD8B4J5_BIOPF</name>
<protein>
    <submittedName>
        <fullName evidence="1">Uncharacterized protein</fullName>
    </submittedName>
</protein>
<sequence>CTNSSRDSALGKYLGKFREYVNWPSSTETDTLQSLARLVSYLESALPADASEDVEADPGVSDLTVDEFRNRILHISN</sequence>
<evidence type="ECO:0000313" key="2">
    <source>
        <dbReference type="Proteomes" id="UP001233172"/>
    </source>
</evidence>
<gene>
    <name evidence="1" type="ORF">Bpfe_024133</name>
</gene>